<dbReference type="Proteomes" id="UP000325827">
    <property type="component" value="Unassembled WGS sequence"/>
</dbReference>
<dbReference type="AlphaFoldDB" id="A0A5J5J2T0"/>
<proteinExistence type="predicted"/>
<keyword evidence="2" id="KW-1185">Reference proteome</keyword>
<reference evidence="2" key="1">
    <citation type="submission" date="2019-09" db="EMBL/GenBank/DDBJ databases">
        <title>Mumia zhuanghuii sp. nov. isolated from the intestinal contents of plateau pika (Ochotona curzoniae) in the Qinghai-Tibet plateau of China.</title>
        <authorList>
            <person name="Tian Z."/>
        </authorList>
    </citation>
    <scope>NUCLEOTIDE SEQUENCE [LARGE SCALE GENOMIC DNA]</scope>
    <source>
        <strain evidence="2">JCM 30598</strain>
    </source>
</reference>
<sequence length="308" mass="34096">MTSDRSTAATARAVRPPQFFEFSGELLAAHAAGTLSPGWTFSGEHSWIYRAQNFVVDITWLDKGQAEERISGPEEHALLVVDDVAVSVASGDEAAATLSGPVLAIVPPGPTHIECTRPGFIVRVYSCRDERIASRAHNDAAYVNPNPSVAPLPSEPTRPMSAGIRAYAMDDIPRDPDRFGRIFRTETLMINWFEPQIGPRSTDHLTPHSHDDFEQASVTMVGEFVHHVRRPWSERLSDWRSDEHVQVNSPSVTIIPPGNIHTTRAVGPGAHQLIDIFAPPRRDFIDRGWVLNQADYETLPTLSERTPS</sequence>
<evidence type="ECO:0000313" key="1">
    <source>
        <dbReference type="EMBL" id="KAA9107713.1"/>
    </source>
</evidence>
<dbReference type="RefSeq" id="WP_150448748.1">
    <property type="nucleotide sequence ID" value="NZ_VYSA01000002.1"/>
</dbReference>
<dbReference type="EMBL" id="VYSA01000002">
    <property type="protein sequence ID" value="KAA9107713.1"/>
    <property type="molecule type" value="Genomic_DNA"/>
</dbReference>
<dbReference type="InterPro" id="IPR014710">
    <property type="entry name" value="RmlC-like_jellyroll"/>
</dbReference>
<accession>A0A5J5J2T0</accession>
<evidence type="ECO:0000313" key="2">
    <source>
        <dbReference type="Proteomes" id="UP000325827"/>
    </source>
</evidence>
<dbReference type="OrthoDB" id="8882910at2"/>
<name>A0A5J5J2T0_9MICO</name>
<dbReference type="SUPFAM" id="SSF51182">
    <property type="entry name" value="RmlC-like cupins"/>
    <property type="match status" value="1"/>
</dbReference>
<comment type="caution">
    <text evidence="1">The sequence shown here is derived from an EMBL/GenBank/DDBJ whole genome shotgun (WGS) entry which is preliminary data.</text>
</comment>
<evidence type="ECO:0008006" key="3">
    <source>
        <dbReference type="Google" id="ProtNLM"/>
    </source>
</evidence>
<dbReference type="Gene3D" id="2.60.120.10">
    <property type="entry name" value="Jelly Rolls"/>
    <property type="match status" value="1"/>
</dbReference>
<organism evidence="1 2">
    <name type="scientific">Microbacterium rhizomatis</name>
    <dbReference type="NCBI Taxonomy" id="1631477"/>
    <lineage>
        <taxon>Bacteria</taxon>
        <taxon>Bacillati</taxon>
        <taxon>Actinomycetota</taxon>
        <taxon>Actinomycetes</taxon>
        <taxon>Micrococcales</taxon>
        <taxon>Microbacteriaceae</taxon>
        <taxon>Microbacterium</taxon>
    </lineage>
</organism>
<gene>
    <name evidence="1" type="ORF">F6B43_09700</name>
</gene>
<protein>
    <recommendedName>
        <fullName evidence="3">Cupin</fullName>
    </recommendedName>
</protein>
<dbReference type="InterPro" id="IPR011051">
    <property type="entry name" value="RmlC_Cupin_sf"/>
</dbReference>